<dbReference type="CDD" id="cd06223">
    <property type="entry name" value="PRTases_typeI"/>
    <property type="match status" value="1"/>
</dbReference>
<organism evidence="2 3">
    <name type="scientific">Herbiconiux aconitum</name>
    <dbReference type="NCBI Taxonomy" id="2970913"/>
    <lineage>
        <taxon>Bacteria</taxon>
        <taxon>Bacillati</taxon>
        <taxon>Actinomycetota</taxon>
        <taxon>Actinomycetes</taxon>
        <taxon>Micrococcales</taxon>
        <taxon>Microbacteriaceae</taxon>
        <taxon>Herbiconiux</taxon>
    </lineage>
</organism>
<sequence>MDRFRDRRDAGRQLGRMLLPARRADMIVLGLPRGGVIVAAEVAEMLGVPLDVIVVRKLGLPLAPEVAMGAIAEGGVRYLDTALLVHQGVSASDLAGVERVEEQALARRVRLLRRHLGPRSLEGKVAVVVDDGIATGATARVACRAARERGASAVVLAAPVAATSTTSVIEEADEIVSVLTPDPFGAVGLYYGDFRATTDDEVVRALGL</sequence>
<dbReference type="SUPFAM" id="SSF53271">
    <property type="entry name" value="PRTase-like"/>
    <property type="match status" value="1"/>
</dbReference>
<evidence type="ECO:0000313" key="2">
    <source>
        <dbReference type="EMBL" id="MCS5718872.1"/>
    </source>
</evidence>
<keyword evidence="3" id="KW-1185">Reference proteome</keyword>
<dbReference type="InterPro" id="IPR029057">
    <property type="entry name" value="PRTase-like"/>
</dbReference>
<evidence type="ECO:0000313" key="3">
    <source>
        <dbReference type="Proteomes" id="UP001165584"/>
    </source>
</evidence>
<dbReference type="Pfam" id="PF00156">
    <property type="entry name" value="Pribosyltran"/>
    <property type="match status" value="1"/>
</dbReference>
<feature type="domain" description="Phosphoribosyltransferase" evidence="1">
    <location>
        <begin position="25"/>
        <end position="176"/>
    </location>
</feature>
<dbReference type="GO" id="GO:0016757">
    <property type="term" value="F:glycosyltransferase activity"/>
    <property type="evidence" value="ECO:0007669"/>
    <property type="project" value="UniProtKB-KW"/>
</dbReference>
<gene>
    <name evidence="2" type="ORF">N1027_12070</name>
</gene>
<keyword evidence="2" id="KW-0328">Glycosyltransferase</keyword>
<dbReference type="Proteomes" id="UP001165584">
    <property type="component" value="Unassembled WGS sequence"/>
</dbReference>
<comment type="caution">
    <text evidence="2">The sequence shown here is derived from an EMBL/GenBank/DDBJ whole genome shotgun (WGS) entry which is preliminary data.</text>
</comment>
<evidence type="ECO:0000259" key="1">
    <source>
        <dbReference type="Pfam" id="PF00156"/>
    </source>
</evidence>
<dbReference type="Gene3D" id="3.30.1310.20">
    <property type="entry name" value="PRTase-like"/>
    <property type="match status" value="1"/>
</dbReference>
<dbReference type="Gene3D" id="3.40.50.2020">
    <property type="match status" value="1"/>
</dbReference>
<dbReference type="EMBL" id="JANLCM010000002">
    <property type="protein sequence ID" value="MCS5718872.1"/>
    <property type="molecule type" value="Genomic_DNA"/>
</dbReference>
<proteinExistence type="predicted"/>
<keyword evidence="2" id="KW-0808">Transferase</keyword>
<dbReference type="InterPro" id="IPR000836">
    <property type="entry name" value="PRTase_dom"/>
</dbReference>
<protein>
    <submittedName>
        <fullName evidence="2">Phosphoribosyltransferase family protein</fullName>
    </submittedName>
</protein>
<dbReference type="RefSeq" id="WP_259508210.1">
    <property type="nucleotide sequence ID" value="NZ_JANLCM010000002.1"/>
</dbReference>
<accession>A0ABT2GRM0</accession>
<name>A0ABT2GRM0_9MICO</name>
<reference evidence="2" key="1">
    <citation type="submission" date="2022-08" db="EMBL/GenBank/DDBJ databases">
        <authorList>
            <person name="Deng Y."/>
            <person name="Han X.-F."/>
            <person name="Zhang Y.-Q."/>
        </authorList>
    </citation>
    <scope>NUCLEOTIDE SEQUENCE</scope>
    <source>
        <strain evidence="2">CPCC 205763</strain>
    </source>
</reference>